<proteinExistence type="predicted"/>
<name>A0A6A4RU53_SCOMX</name>
<organism evidence="1 2">
    <name type="scientific">Scophthalmus maximus</name>
    <name type="common">Turbot</name>
    <name type="synonym">Psetta maxima</name>
    <dbReference type="NCBI Taxonomy" id="52904"/>
    <lineage>
        <taxon>Eukaryota</taxon>
        <taxon>Metazoa</taxon>
        <taxon>Chordata</taxon>
        <taxon>Craniata</taxon>
        <taxon>Vertebrata</taxon>
        <taxon>Euteleostomi</taxon>
        <taxon>Actinopterygii</taxon>
        <taxon>Neopterygii</taxon>
        <taxon>Teleostei</taxon>
        <taxon>Neoteleostei</taxon>
        <taxon>Acanthomorphata</taxon>
        <taxon>Carangaria</taxon>
        <taxon>Pleuronectiformes</taxon>
        <taxon>Pleuronectoidei</taxon>
        <taxon>Scophthalmidae</taxon>
        <taxon>Scophthalmus</taxon>
    </lineage>
</organism>
<protein>
    <submittedName>
        <fullName evidence="1">Uncharacterized protein</fullName>
    </submittedName>
</protein>
<dbReference type="AlphaFoldDB" id="A0A6A4RU53"/>
<sequence>MAQADSPPPIYGGTVSISPHGGAAASAVGSQDHFYLCLFGKKTRQKKDAVKLVAPLHEELNLHGSASSSQYDSIIHLGAAWCSPPSVTEQLRSGSPASNLLLKSTSAPVSVLAAESWRVLKGLHEKSGVFSSDTSFGNIRCVSWLSKISSQELCAETQSHYILREIPLITVLARTHSENRPETRVC</sequence>
<comment type="caution">
    <text evidence="1">The sequence shown here is derived from an EMBL/GenBank/DDBJ whole genome shotgun (WGS) entry which is preliminary data.</text>
</comment>
<accession>A0A6A4RU53</accession>
<evidence type="ECO:0000313" key="2">
    <source>
        <dbReference type="Proteomes" id="UP000438429"/>
    </source>
</evidence>
<dbReference type="EMBL" id="VEVO01000022">
    <property type="protein sequence ID" value="KAF0023765.1"/>
    <property type="molecule type" value="Genomic_DNA"/>
</dbReference>
<gene>
    <name evidence="1" type="ORF">F2P81_024395</name>
</gene>
<evidence type="ECO:0000313" key="1">
    <source>
        <dbReference type="EMBL" id="KAF0023765.1"/>
    </source>
</evidence>
<dbReference type="Proteomes" id="UP000438429">
    <property type="component" value="Unassembled WGS sequence"/>
</dbReference>
<reference evidence="1 2" key="1">
    <citation type="submission" date="2019-06" db="EMBL/GenBank/DDBJ databases">
        <title>Draft genomes of female and male turbot (Scophthalmus maximus).</title>
        <authorList>
            <person name="Xu H."/>
            <person name="Xu X.-W."/>
            <person name="Shao C."/>
            <person name="Chen S."/>
        </authorList>
    </citation>
    <scope>NUCLEOTIDE SEQUENCE [LARGE SCALE GENOMIC DNA]</scope>
    <source>
        <strain evidence="1">Ysfricsl-2016a</strain>
        <tissue evidence="1">Blood</tissue>
    </source>
</reference>